<dbReference type="PANTHER" id="PTHR35394">
    <property type="entry name" value="DUF3176 DOMAIN-CONTAINING PROTEIN"/>
    <property type="match status" value="1"/>
</dbReference>
<dbReference type="Proteomes" id="UP000308133">
    <property type="component" value="Unassembled WGS sequence"/>
</dbReference>
<organism evidence="2 3">
    <name type="scientific">Elsinoe australis</name>
    <dbReference type="NCBI Taxonomy" id="40998"/>
    <lineage>
        <taxon>Eukaryota</taxon>
        <taxon>Fungi</taxon>
        <taxon>Dikarya</taxon>
        <taxon>Ascomycota</taxon>
        <taxon>Pezizomycotina</taxon>
        <taxon>Dothideomycetes</taxon>
        <taxon>Dothideomycetidae</taxon>
        <taxon>Myriangiales</taxon>
        <taxon>Elsinoaceae</taxon>
        <taxon>Elsinoe</taxon>
    </lineage>
</organism>
<accession>A0A4V6DTN9</accession>
<keyword evidence="1" id="KW-0472">Membrane</keyword>
<feature type="transmembrane region" description="Helical" evidence="1">
    <location>
        <begin position="70"/>
        <end position="91"/>
    </location>
</feature>
<evidence type="ECO:0000256" key="1">
    <source>
        <dbReference type="SAM" id="Phobius"/>
    </source>
</evidence>
<gene>
    <name evidence="2" type="ORF">C1H76_6486</name>
</gene>
<comment type="caution">
    <text evidence="2">The sequence shown here is derived from an EMBL/GenBank/DDBJ whole genome shotgun (WGS) entry which is preliminary data.</text>
</comment>
<protein>
    <submittedName>
        <fullName evidence="2">Uncharacterized protein</fullName>
    </submittedName>
</protein>
<sequence>MTSIGEGDNTKIKIAETPSFGKTQKYAIWFQQHWVWELFACSMSVLSLMAITILLARYDSKPTPEWPRSITINSALALMTTTMKGSIIFVVSEGISQSKWSWFTRARPLSDFGAIDSASRGPWGSLIFIINHGRRAEKLVLLGVLITVLAVSVDPFAQQVVSYQPCHISSTQGSRAAVPKAQLFDVTARRIGAPTLERIIEATLLNPESNTSNRLQVECNTGNCTFKAPRGFYQTIMILHMCEHTSAKIETNQGEDSHIVAITRDGNLRPDYLDPSTGDTTGQFTFHDPSCLAYISKSTVDAITTVLGGFFTAQKIALDKLLPGVTRDVSLIPLSVNAVRDAINQGIPSDLDNKHLEALYLDGNVSLASVDRYAASLAGAITAYMRTYPVEGIQGNERAIGTMQEVKTCARARWVWLALPALLTLLTIVFVTGVILESRRNAKDGRWPGLIKSSPMGLFVYGPGDRTLERYEGPKEGVALEYVGEGVNTCLERRWVPKEDEIKPAGKAPRYA</sequence>
<dbReference type="PANTHER" id="PTHR35394:SF5">
    <property type="entry name" value="DUF3176 DOMAIN-CONTAINING PROTEIN"/>
    <property type="match status" value="1"/>
</dbReference>
<reference evidence="2 3" key="1">
    <citation type="submission" date="2018-02" db="EMBL/GenBank/DDBJ databases">
        <title>Draft genome sequences of Elsinoe sp., causing black scab on jojoba.</title>
        <authorList>
            <person name="Stodart B."/>
            <person name="Jeffress S."/>
            <person name="Ash G."/>
            <person name="Arun Chinnappa K."/>
        </authorList>
    </citation>
    <scope>NUCLEOTIDE SEQUENCE [LARGE SCALE GENOMIC DNA]</scope>
    <source>
        <strain evidence="2 3">Hillstone_2</strain>
    </source>
</reference>
<dbReference type="InterPro" id="IPR021514">
    <property type="entry name" value="DUF3176"/>
</dbReference>
<proteinExistence type="predicted"/>
<dbReference type="AlphaFoldDB" id="A0A4V6DTN9"/>
<feature type="transmembrane region" description="Helical" evidence="1">
    <location>
        <begin position="414"/>
        <end position="436"/>
    </location>
</feature>
<keyword evidence="1" id="KW-0812">Transmembrane</keyword>
<evidence type="ECO:0000313" key="2">
    <source>
        <dbReference type="EMBL" id="TKX21412.1"/>
    </source>
</evidence>
<dbReference type="Pfam" id="PF11374">
    <property type="entry name" value="DUF3176"/>
    <property type="match status" value="1"/>
</dbReference>
<feature type="transmembrane region" description="Helical" evidence="1">
    <location>
        <begin position="34"/>
        <end position="58"/>
    </location>
</feature>
<feature type="transmembrane region" description="Helical" evidence="1">
    <location>
        <begin position="139"/>
        <end position="157"/>
    </location>
</feature>
<name>A0A4V6DTN9_9PEZI</name>
<dbReference type="EMBL" id="PTQR01000081">
    <property type="protein sequence ID" value="TKX21412.1"/>
    <property type="molecule type" value="Genomic_DNA"/>
</dbReference>
<keyword evidence="1" id="KW-1133">Transmembrane helix</keyword>
<evidence type="ECO:0000313" key="3">
    <source>
        <dbReference type="Proteomes" id="UP000308133"/>
    </source>
</evidence>